<organism evidence="1 2">
    <name type="scientific">Serendipita indica (strain DSM 11827)</name>
    <name type="common">Root endophyte fungus</name>
    <name type="synonym">Piriformospora indica</name>
    <dbReference type="NCBI Taxonomy" id="1109443"/>
    <lineage>
        <taxon>Eukaryota</taxon>
        <taxon>Fungi</taxon>
        <taxon>Dikarya</taxon>
        <taxon>Basidiomycota</taxon>
        <taxon>Agaricomycotina</taxon>
        <taxon>Agaricomycetes</taxon>
        <taxon>Sebacinales</taxon>
        <taxon>Serendipitaceae</taxon>
        <taxon>Serendipita</taxon>
    </lineage>
</organism>
<sequence length="197" mass="22093">MDTKPKYVSQKQPNLFQQGSWAGGRLAVMPVGDIADQRGLIDRQVDVVCILHPSSVQKCHSSYGSSYGHTATDSYHQELSLRFGQGVHGDNQPSLCLPHRYALHPPSITQLASASWITYGPLKSSKYPFKLKYLHWGLIVDPAMNRFLKSQPSIEHLAFPDFAILPPDWFYFWPDFLPNARKVTAPSSLEVALAISR</sequence>
<dbReference type="HOGENOM" id="CLU_1384641_0_0_1"/>
<keyword evidence="2" id="KW-1185">Reference proteome</keyword>
<name>G4TAA1_SERID</name>
<dbReference type="InParanoid" id="G4TAA1"/>
<evidence type="ECO:0000313" key="2">
    <source>
        <dbReference type="Proteomes" id="UP000007148"/>
    </source>
</evidence>
<dbReference type="AlphaFoldDB" id="G4TAA1"/>
<dbReference type="OrthoDB" id="3313799at2759"/>
<accession>G4TAA1</accession>
<comment type="caution">
    <text evidence="1">The sequence shown here is derived from an EMBL/GenBank/DDBJ whole genome shotgun (WGS) entry which is preliminary data.</text>
</comment>
<dbReference type="Proteomes" id="UP000007148">
    <property type="component" value="Unassembled WGS sequence"/>
</dbReference>
<evidence type="ECO:0000313" key="1">
    <source>
        <dbReference type="EMBL" id="CCA68209.1"/>
    </source>
</evidence>
<gene>
    <name evidence="1" type="ORF">PIIN_02075</name>
</gene>
<dbReference type="EMBL" id="CAFZ01000028">
    <property type="protein sequence ID" value="CCA68209.1"/>
    <property type="molecule type" value="Genomic_DNA"/>
</dbReference>
<reference evidence="1 2" key="1">
    <citation type="journal article" date="2011" name="PLoS Pathog.">
        <title>Endophytic Life Strategies Decoded by Genome and Transcriptome Analyses of the Mutualistic Root Symbiont Piriformospora indica.</title>
        <authorList>
            <person name="Zuccaro A."/>
            <person name="Lahrmann U."/>
            <person name="Guldener U."/>
            <person name="Langen G."/>
            <person name="Pfiffi S."/>
            <person name="Biedenkopf D."/>
            <person name="Wong P."/>
            <person name="Samans B."/>
            <person name="Grimm C."/>
            <person name="Basiewicz M."/>
            <person name="Murat C."/>
            <person name="Martin F."/>
            <person name="Kogel K.H."/>
        </authorList>
    </citation>
    <scope>NUCLEOTIDE SEQUENCE [LARGE SCALE GENOMIC DNA]</scope>
    <source>
        <strain evidence="1 2">DSM 11827</strain>
    </source>
</reference>
<proteinExistence type="predicted"/>
<protein>
    <submittedName>
        <fullName evidence="1">Uncharacterized protein</fullName>
    </submittedName>
</protein>